<protein>
    <submittedName>
        <fullName evidence="2">Uncharacterized protein</fullName>
    </submittedName>
</protein>
<dbReference type="EMBL" id="DVIT01000023">
    <property type="protein sequence ID" value="HIS47118.1"/>
    <property type="molecule type" value="Genomic_DNA"/>
</dbReference>
<reference evidence="2" key="2">
    <citation type="journal article" date="2021" name="PeerJ">
        <title>Extensive microbial diversity within the chicken gut microbiome revealed by metagenomics and culture.</title>
        <authorList>
            <person name="Gilroy R."/>
            <person name="Ravi A."/>
            <person name="Getino M."/>
            <person name="Pursley I."/>
            <person name="Horton D.L."/>
            <person name="Alikhan N.F."/>
            <person name="Baker D."/>
            <person name="Gharbi K."/>
            <person name="Hall N."/>
            <person name="Watson M."/>
            <person name="Adriaenssens E.M."/>
            <person name="Foster-Nyarko E."/>
            <person name="Jarju S."/>
            <person name="Secka A."/>
            <person name="Antonio M."/>
            <person name="Oren A."/>
            <person name="Chaudhuri R.R."/>
            <person name="La Ragione R."/>
            <person name="Hildebrand F."/>
            <person name="Pallen M.J."/>
        </authorList>
    </citation>
    <scope>NUCLEOTIDE SEQUENCE</scope>
    <source>
        <strain evidence="2">CHK178-757</strain>
    </source>
</reference>
<sequence>MAKQIYSFTKIEKKRTNSGVIAGVMGIISIIGLILLITAAVVQKGQLPFWIAGFGLITLIIAAGGFVLAWRARKNDDTFGKFLNAGYLLCAAGLILHGLIILVGIMAIIA</sequence>
<gene>
    <name evidence="2" type="ORF">IAB46_06075</name>
</gene>
<evidence type="ECO:0000256" key="1">
    <source>
        <dbReference type="SAM" id="Phobius"/>
    </source>
</evidence>
<organism evidence="2 3">
    <name type="scientific">Candidatus Scybalocola faecigallinarum</name>
    <dbReference type="NCBI Taxonomy" id="2840941"/>
    <lineage>
        <taxon>Bacteria</taxon>
        <taxon>Bacillati</taxon>
        <taxon>Bacillota</taxon>
        <taxon>Clostridia</taxon>
        <taxon>Lachnospirales</taxon>
        <taxon>Lachnospiraceae</taxon>
        <taxon>Lachnospiraceae incertae sedis</taxon>
        <taxon>Candidatus Scybalocola (ex Gilroy et al. 2021)</taxon>
    </lineage>
</organism>
<evidence type="ECO:0000313" key="2">
    <source>
        <dbReference type="EMBL" id="HIS47118.1"/>
    </source>
</evidence>
<keyword evidence="1" id="KW-1133">Transmembrane helix</keyword>
<keyword evidence="1" id="KW-0472">Membrane</keyword>
<name>A0A9D1F413_9FIRM</name>
<feature type="transmembrane region" description="Helical" evidence="1">
    <location>
        <begin position="20"/>
        <end position="41"/>
    </location>
</feature>
<dbReference type="InterPro" id="IPR046140">
    <property type="entry name" value="DUF6142"/>
</dbReference>
<comment type="caution">
    <text evidence="2">The sequence shown here is derived from an EMBL/GenBank/DDBJ whole genome shotgun (WGS) entry which is preliminary data.</text>
</comment>
<dbReference type="Proteomes" id="UP000823927">
    <property type="component" value="Unassembled WGS sequence"/>
</dbReference>
<reference evidence="2" key="1">
    <citation type="submission" date="2020-10" db="EMBL/GenBank/DDBJ databases">
        <authorList>
            <person name="Gilroy R."/>
        </authorList>
    </citation>
    <scope>NUCLEOTIDE SEQUENCE</scope>
    <source>
        <strain evidence="2">CHK178-757</strain>
    </source>
</reference>
<dbReference type="AlphaFoldDB" id="A0A9D1F413"/>
<accession>A0A9D1F413</accession>
<feature type="transmembrane region" description="Helical" evidence="1">
    <location>
        <begin position="82"/>
        <end position="109"/>
    </location>
</feature>
<dbReference type="Pfam" id="PF19639">
    <property type="entry name" value="DUF6142"/>
    <property type="match status" value="1"/>
</dbReference>
<feature type="transmembrane region" description="Helical" evidence="1">
    <location>
        <begin position="47"/>
        <end position="70"/>
    </location>
</feature>
<keyword evidence="1" id="KW-0812">Transmembrane</keyword>
<evidence type="ECO:0000313" key="3">
    <source>
        <dbReference type="Proteomes" id="UP000823927"/>
    </source>
</evidence>
<proteinExistence type="predicted"/>